<dbReference type="InterPro" id="IPR001296">
    <property type="entry name" value="Glyco_trans_1"/>
</dbReference>
<keyword evidence="3" id="KW-1185">Reference proteome</keyword>
<organism evidence="2 3">
    <name type="scientific">Bacillus rhizoplanae</name>
    <dbReference type="NCBI Taxonomy" id="2880966"/>
    <lineage>
        <taxon>Bacteria</taxon>
        <taxon>Bacillati</taxon>
        <taxon>Bacillota</taxon>
        <taxon>Bacilli</taxon>
        <taxon>Bacillales</taxon>
        <taxon>Bacillaceae</taxon>
        <taxon>Bacillus</taxon>
    </lineage>
</organism>
<protein>
    <recommendedName>
        <fullName evidence="1">Glycosyl transferase family 1 domain-containing protein</fullName>
    </recommendedName>
</protein>
<name>A0ABN7ZV48_9BACI</name>
<feature type="domain" description="Glycosyl transferase family 1" evidence="1">
    <location>
        <begin position="180"/>
        <end position="291"/>
    </location>
</feature>
<comment type="caution">
    <text evidence="2">The sequence shown here is derived from an EMBL/GenBank/DDBJ whole genome shotgun (WGS) entry which is preliminary data.</text>
</comment>
<proteinExistence type="predicted"/>
<dbReference type="EMBL" id="CAKJTI010000008">
    <property type="protein sequence ID" value="CAG9612824.1"/>
    <property type="molecule type" value="Genomic_DNA"/>
</dbReference>
<dbReference type="Gene3D" id="3.40.50.2000">
    <property type="entry name" value="Glycogen Phosphorylase B"/>
    <property type="match status" value="1"/>
</dbReference>
<dbReference type="SUPFAM" id="SSF53756">
    <property type="entry name" value="UDP-Glycosyltransferase/glycogen phosphorylase"/>
    <property type="match status" value="1"/>
</dbReference>
<reference evidence="2 3" key="1">
    <citation type="submission" date="2021-10" db="EMBL/GenBank/DDBJ databases">
        <authorList>
            <person name="Criscuolo A."/>
        </authorList>
    </citation>
    <scope>NUCLEOTIDE SEQUENCE [LARGE SCALE GENOMIC DNA]</scope>
    <source>
        <strain evidence="3">CIP 111899</strain>
    </source>
</reference>
<dbReference type="CDD" id="cd01635">
    <property type="entry name" value="Glycosyltransferase_GTB-type"/>
    <property type="match status" value="1"/>
</dbReference>
<accession>A0ABN7ZV48</accession>
<dbReference type="PANTHER" id="PTHR46656">
    <property type="entry name" value="PUTATIVE-RELATED"/>
    <property type="match status" value="1"/>
</dbReference>
<dbReference type="RefSeq" id="WP_230574946.1">
    <property type="nucleotide sequence ID" value="NZ_CAKJTI010000008.1"/>
</dbReference>
<evidence type="ECO:0000313" key="3">
    <source>
        <dbReference type="Proteomes" id="UP000789423"/>
    </source>
</evidence>
<sequence>MQKTEATPLKKGINLVGYARAEFGLGESCRLAAKSIQSTNIPFGIINYSLPHVKSLDFSWKHKEITDPIHDINIFHMNPDVFPTAHKQLGHQFFNGRYNIGYWHWELPELPREWYTSFKLIDEVWVPSSFVLEAVSKKTNLPVIRIPHCIQVECSEGISREYFNLPTDRFLFLSMYDPRSIQQRKNPVASIQAFQKAFSKDDPSVGLVLKINNSNYNLAEVKQIQHLIRDNRNIYLINQSLNRGEVNALIQSVDCVVSLHRSEGFGLVLAEAMYLGKPVIGTNWSGNTDFMNADNSCPVNYTLVPIKRNYGPYKHYQIWAEPDIEHAAYFMRQLISNQTQCNLIAMKGQETIMTDFSPNVIGNMIEKRLTQLGFI</sequence>
<evidence type="ECO:0000259" key="1">
    <source>
        <dbReference type="Pfam" id="PF00534"/>
    </source>
</evidence>
<gene>
    <name evidence="2" type="ORF">BACCIP111899_02002</name>
</gene>
<evidence type="ECO:0000313" key="2">
    <source>
        <dbReference type="EMBL" id="CAG9612824.1"/>
    </source>
</evidence>
<dbReference type="Pfam" id="PF00534">
    <property type="entry name" value="Glycos_transf_1"/>
    <property type="match status" value="1"/>
</dbReference>
<dbReference type="Proteomes" id="UP000789423">
    <property type="component" value="Unassembled WGS sequence"/>
</dbReference>
<dbReference type="PANTHER" id="PTHR46656:SF3">
    <property type="entry name" value="PUTATIVE-RELATED"/>
    <property type="match status" value="1"/>
</dbReference>